<dbReference type="PANTHER" id="PTHR11228">
    <property type="entry name" value="RADICAL SAM DOMAIN PROTEIN"/>
    <property type="match status" value="1"/>
</dbReference>
<organism evidence="6">
    <name type="scientific">marine sediment metagenome</name>
    <dbReference type="NCBI Taxonomy" id="412755"/>
    <lineage>
        <taxon>unclassified sequences</taxon>
        <taxon>metagenomes</taxon>
        <taxon>ecological metagenomes</taxon>
    </lineage>
</organism>
<dbReference type="InterPro" id="IPR013785">
    <property type="entry name" value="Aldolase_TIM"/>
</dbReference>
<dbReference type="SFLD" id="SFLDS00029">
    <property type="entry name" value="Radical_SAM"/>
    <property type="match status" value="1"/>
</dbReference>
<sequence length="187" mass="21721">MVNRFLINFRYAFNPRKPLLVLRLIWNYILMLIFRKQLLRYVDLAVGYRCNLNCPHCFTNKETGKGRMPPKFFAKVARDCMKLGAVNFSFQGGEPLLYDDLKDYIKAAQPHKNLISVATNGTKLTPRVITDLKAWGVDILTISMDRFRLAEPHLWFHIDYAREIGMKVTIATVVTHQNINSSFLRIL</sequence>
<dbReference type="SUPFAM" id="SSF102114">
    <property type="entry name" value="Radical SAM enzymes"/>
    <property type="match status" value="1"/>
</dbReference>
<dbReference type="GO" id="GO:0051536">
    <property type="term" value="F:iron-sulfur cluster binding"/>
    <property type="evidence" value="ECO:0007669"/>
    <property type="project" value="UniProtKB-KW"/>
</dbReference>
<dbReference type="SFLD" id="SFLDG01067">
    <property type="entry name" value="SPASM/twitch_domain_containing"/>
    <property type="match status" value="1"/>
</dbReference>
<dbReference type="Gene3D" id="3.20.20.70">
    <property type="entry name" value="Aldolase class I"/>
    <property type="match status" value="1"/>
</dbReference>
<dbReference type="GO" id="GO:0046872">
    <property type="term" value="F:metal ion binding"/>
    <property type="evidence" value="ECO:0007669"/>
    <property type="project" value="UniProtKB-KW"/>
</dbReference>
<evidence type="ECO:0000313" key="6">
    <source>
        <dbReference type="EMBL" id="GAF90263.1"/>
    </source>
</evidence>
<dbReference type="InterPro" id="IPR058240">
    <property type="entry name" value="rSAM_sf"/>
</dbReference>
<keyword evidence="1" id="KW-0949">S-adenosyl-L-methionine</keyword>
<proteinExistence type="predicted"/>
<dbReference type="CDD" id="cd01335">
    <property type="entry name" value="Radical_SAM"/>
    <property type="match status" value="1"/>
</dbReference>
<comment type="caution">
    <text evidence="6">The sequence shown here is derived from an EMBL/GenBank/DDBJ whole genome shotgun (WGS) entry which is preliminary data.</text>
</comment>
<evidence type="ECO:0000256" key="3">
    <source>
        <dbReference type="ARBA" id="ARBA00023004"/>
    </source>
</evidence>
<dbReference type="PROSITE" id="PS51918">
    <property type="entry name" value="RADICAL_SAM"/>
    <property type="match status" value="1"/>
</dbReference>
<evidence type="ECO:0000256" key="2">
    <source>
        <dbReference type="ARBA" id="ARBA00022723"/>
    </source>
</evidence>
<evidence type="ECO:0000256" key="4">
    <source>
        <dbReference type="ARBA" id="ARBA00023014"/>
    </source>
</evidence>
<keyword evidence="3" id="KW-0408">Iron</keyword>
<dbReference type="PANTHER" id="PTHR11228:SF7">
    <property type="entry name" value="PQQA PEPTIDE CYCLASE"/>
    <property type="match status" value="1"/>
</dbReference>
<feature type="non-terminal residue" evidence="6">
    <location>
        <position position="187"/>
    </location>
</feature>
<dbReference type="Pfam" id="PF04055">
    <property type="entry name" value="Radical_SAM"/>
    <property type="match status" value="1"/>
</dbReference>
<dbReference type="InterPro" id="IPR050377">
    <property type="entry name" value="Radical_SAM_PqqE_MftC-like"/>
</dbReference>
<dbReference type="GO" id="GO:0003824">
    <property type="term" value="F:catalytic activity"/>
    <property type="evidence" value="ECO:0007669"/>
    <property type="project" value="InterPro"/>
</dbReference>
<gene>
    <name evidence="6" type="ORF">S01H1_27492</name>
</gene>
<feature type="domain" description="Radical SAM core" evidence="5">
    <location>
        <begin position="34"/>
        <end position="187"/>
    </location>
</feature>
<dbReference type="InterPro" id="IPR007197">
    <property type="entry name" value="rSAM"/>
</dbReference>
<dbReference type="AlphaFoldDB" id="X0T9S8"/>
<dbReference type="EMBL" id="BARS01016743">
    <property type="protein sequence ID" value="GAF90263.1"/>
    <property type="molecule type" value="Genomic_DNA"/>
</dbReference>
<protein>
    <recommendedName>
        <fullName evidence="5">Radical SAM core domain-containing protein</fullName>
    </recommendedName>
</protein>
<reference evidence="6" key="1">
    <citation type="journal article" date="2014" name="Front. Microbiol.">
        <title>High frequency of phylogenetically diverse reductive dehalogenase-homologous genes in deep subseafloor sedimentary metagenomes.</title>
        <authorList>
            <person name="Kawai M."/>
            <person name="Futagami T."/>
            <person name="Toyoda A."/>
            <person name="Takaki Y."/>
            <person name="Nishi S."/>
            <person name="Hori S."/>
            <person name="Arai W."/>
            <person name="Tsubouchi T."/>
            <person name="Morono Y."/>
            <person name="Uchiyama I."/>
            <person name="Ito T."/>
            <person name="Fujiyama A."/>
            <person name="Inagaki F."/>
            <person name="Takami H."/>
        </authorList>
    </citation>
    <scope>NUCLEOTIDE SEQUENCE</scope>
    <source>
        <strain evidence="6">Expedition CK06-06</strain>
    </source>
</reference>
<keyword evidence="4" id="KW-0411">Iron-sulfur</keyword>
<name>X0T9S8_9ZZZZ</name>
<evidence type="ECO:0000259" key="5">
    <source>
        <dbReference type="PROSITE" id="PS51918"/>
    </source>
</evidence>
<keyword evidence="2" id="KW-0479">Metal-binding</keyword>
<accession>X0T9S8</accession>
<evidence type="ECO:0000256" key="1">
    <source>
        <dbReference type="ARBA" id="ARBA00022691"/>
    </source>
</evidence>